<organism evidence="1 2">
    <name type="scientific">Actinotignum schaalii FB123-CNA-2</name>
    <dbReference type="NCBI Taxonomy" id="883067"/>
    <lineage>
        <taxon>Bacteria</taxon>
        <taxon>Bacillati</taxon>
        <taxon>Actinomycetota</taxon>
        <taxon>Actinomycetes</taxon>
        <taxon>Actinomycetales</taxon>
        <taxon>Actinomycetaceae</taxon>
        <taxon>Actinotignum</taxon>
    </lineage>
</organism>
<dbReference type="AlphaFoldDB" id="S2WJ03"/>
<keyword evidence="2" id="KW-1185">Reference proteome</keyword>
<reference evidence="1 2" key="1">
    <citation type="submission" date="2013-05" db="EMBL/GenBank/DDBJ databases">
        <title>The Genome Sequence of Actinobaculum schaalii FB123-CNA2.</title>
        <authorList>
            <consortium name="The Broad Institute Genomics Platform"/>
            <person name="Earl A."/>
            <person name="Ward D."/>
            <person name="Feldgarden M."/>
            <person name="Gevers D."/>
            <person name="Saerens B."/>
            <person name="Vaneechoutte M."/>
            <person name="Walker B."/>
            <person name="Young S."/>
            <person name="Zeng Q."/>
            <person name="Gargeya S."/>
            <person name="Fitzgerald M."/>
            <person name="Haas B."/>
            <person name="Abouelleil A."/>
            <person name="Allen A.W."/>
            <person name="Alvarado L."/>
            <person name="Arachchi H.M."/>
            <person name="Berlin A.M."/>
            <person name="Chapman S.B."/>
            <person name="Gainer-Dewar J."/>
            <person name="Goldberg J."/>
            <person name="Griggs A."/>
            <person name="Gujja S."/>
            <person name="Hansen M."/>
            <person name="Howarth C."/>
            <person name="Imamovic A."/>
            <person name="Ireland A."/>
            <person name="Larimer J."/>
            <person name="McCowan C."/>
            <person name="Murphy C."/>
            <person name="Pearson M."/>
            <person name="Poon T.W."/>
            <person name="Priest M."/>
            <person name="Roberts A."/>
            <person name="Saif S."/>
            <person name="Shea T."/>
            <person name="Sisk P."/>
            <person name="Sykes S."/>
            <person name="Wortman J."/>
            <person name="Nusbaum C."/>
            <person name="Birren B."/>
        </authorList>
    </citation>
    <scope>NUCLEOTIDE SEQUENCE [LARGE SCALE GENOMIC DNA]</scope>
    <source>
        <strain evidence="1 2">FB123-CNA-2</strain>
    </source>
</reference>
<evidence type="ECO:0000313" key="1">
    <source>
        <dbReference type="EMBL" id="EPD27899.1"/>
    </source>
</evidence>
<evidence type="ECO:0000313" key="2">
    <source>
        <dbReference type="Proteomes" id="UP000014393"/>
    </source>
</evidence>
<comment type="caution">
    <text evidence="1">The sequence shown here is derived from an EMBL/GenBank/DDBJ whole genome shotgun (WGS) entry which is preliminary data.</text>
</comment>
<proteinExistence type="predicted"/>
<dbReference type="HOGENOM" id="CLU_3113694_0_0_11"/>
<accession>S2WJ03</accession>
<protein>
    <submittedName>
        <fullName evidence="1">Uncharacterized protein</fullName>
    </submittedName>
</protein>
<dbReference type="Proteomes" id="UP000014393">
    <property type="component" value="Unassembled WGS sequence"/>
</dbReference>
<sequence length="50" mass="5357">MSTQGMPLPKEGQKPNAESLLAIYEIEEMIVTGSGESYSTARDLLEAAQA</sequence>
<gene>
    <name evidence="1" type="ORF">HMPREF9237_00460</name>
</gene>
<dbReference type="PATRIC" id="fig|883067.3.peg.461"/>
<name>S2WJ03_9ACTO</name>
<dbReference type="EMBL" id="AGWM01000004">
    <property type="protein sequence ID" value="EPD27899.1"/>
    <property type="molecule type" value="Genomic_DNA"/>
</dbReference>